<dbReference type="SUPFAM" id="SSF53756">
    <property type="entry name" value="UDP-Glycosyltransferase/glycogen phosphorylase"/>
    <property type="match status" value="1"/>
</dbReference>
<dbReference type="Pfam" id="PF13692">
    <property type="entry name" value="Glyco_trans_1_4"/>
    <property type="match status" value="1"/>
</dbReference>
<dbReference type="EnsemblBacteria" id="AAP99103">
    <property type="protein sequence ID" value="AAP99103"/>
    <property type="gene ID" value="Pro_0057"/>
</dbReference>
<protein>
    <submittedName>
        <fullName evidence="2">Glycosyltransferase</fullName>
    </submittedName>
</protein>
<evidence type="ECO:0000313" key="3">
    <source>
        <dbReference type="Proteomes" id="UP000001420"/>
    </source>
</evidence>
<dbReference type="GO" id="GO:0009103">
    <property type="term" value="P:lipopolysaccharide biosynthetic process"/>
    <property type="evidence" value="ECO:0007669"/>
    <property type="project" value="TreeGrafter"/>
</dbReference>
<keyword evidence="1" id="KW-0808">Transferase</keyword>
<dbReference type="PANTHER" id="PTHR46401:SF2">
    <property type="entry name" value="GLYCOSYLTRANSFERASE WBBK-RELATED"/>
    <property type="match status" value="1"/>
</dbReference>
<keyword evidence="3" id="KW-1185">Reference proteome</keyword>
<dbReference type="eggNOG" id="COG0438">
    <property type="taxonomic scope" value="Bacteria"/>
</dbReference>
<dbReference type="OrthoDB" id="9816564at2"/>
<reference evidence="2 3" key="1">
    <citation type="journal article" date="2003" name="Proc. Natl. Acad. Sci. U.S.A.">
        <title>Genome sequence of the cyanobacterium Prochlorococcus marinus SS120, a nearly minimal oxyphototrophic genome.</title>
        <authorList>
            <person name="Dufresne A."/>
            <person name="Salanoubat M."/>
            <person name="Partensky F."/>
            <person name="Artiguenave F."/>
            <person name="Axmann I.M."/>
            <person name="Barbe V."/>
            <person name="Duprat S."/>
            <person name="Galperin M.Y."/>
            <person name="Koonin E.V."/>
            <person name="Le Gall F."/>
            <person name="Makarova K.S."/>
            <person name="Ostrowski M."/>
            <person name="Oztas S."/>
            <person name="Robert C."/>
            <person name="Rogozin I.B."/>
            <person name="Scanlan D.J."/>
            <person name="Tandeau de Marsac N."/>
            <person name="Weissenbach J."/>
            <person name="Wincker P."/>
            <person name="Wolf Y.I."/>
            <person name="Hess W.R."/>
        </authorList>
    </citation>
    <scope>NUCLEOTIDE SEQUENCE [LARGE SCALE GENOMIC DNA]</scope>
    <source>
        <strain evidence="3">SARG / CCMP1375 / SS120</strain>
    </source>
</reference>
<sequence length="407" mass="47199">MNRCKIRQNIYNQELSLLAHIVLLSTADWDHPLWTNKQHVACSLADEGHYILYVESLGLRSVNATSKDWIRIFKRLIKGLSPPRNVYKNIWVWSPLVIPGSSKGIFLIINKFMLFFGIYIARKILRLRCEWLWTYNPLTTKLLNIKNFSQIIYHAVDAIQEQPNMPREIIESEEKKLCLKANNVFVTSPAIYRRLKPYSHNIKYYSNCCDYNHFSKALNIKRNNIPEDLMILKSPVIGFVGAISNYKLDFSLIYELAKNNKMWNFVFIGPVSEGEANTDTSLIDSLPNIHLFGYRPYSVLPSYCAGFDLAWLPLQKNPYTHSMFPMKFFEYLAAGLPVVATSIDSLQEFSNEAILCEVDYKHFESAIKSSLTTSYCDLELRLNLAKQYTYKKRTQSMLHDIQELINA</sequence>
<dbReference type="RefSeq" id="WP_011124212.1">
    <property type="nucleotide sequence ID" value="NC_005042.1"/>
</dbReference>
<proteinExistence type="predicted"/>
<dbReference type="KEGG" id="pma:Pro_0057"/>
<dbReference type="STRING" id="167539.Pro_0057"/>
<accession>Q7VEF6</accession>
<evidence type="ECO:0000313" key="2">
    <source>
        <dbReference type="EMBL" id="AAP99103.1"/>
    </source>
</evidence>
<dbReference type="CDD" id="cd04950">
    <property type="entry name" value="GT4_TuaH-like"/>
    <property type="match status" value="1"/>
</dbReference>
<dbReference type="AlphaFoldDB" id="Q7VEF6"/>
<evidence type="ECO:0000256" key="1">
    <source>
        <dbReference type="ARBA" id="ARBA00022679"/>
    </source>
</evidence>
<dbReference type="Proteomes" id="UP000001420">
    <property type="component" value="Chromosome"/>
</dbReference>
<dbReference type="GO" id="GO:0016757">
    <property type="term" value="F:glycosyltransferase activity"/>
    <property type="evidence" value="ECO:0007669"/>
    <property type="project" value="TreeGrafter"/>
</dbReference>
<gene>
    <name evidence="2" type="primary">rfaG</name>
    <name evidence="2" type="ordered locus">Pro_0057</name>
</gene>
<name>Q7VEF6_PROMA</name>
<dbReference type="Gene3D" id="3.40.50.11010">
    <property type="match status" value="1"/>
</dbReference>
<dbReference type="CAZy" id="GT4">
    <property type="family name" value="Glycosyltransferase Family 4"/>
</dbReference>
<dbReference type="Gene3D" id="3.40.50.2000">
    <property type="entry name" value="Glycogen Phosphorylase B"/>
    <property type="match status" value="1"/>
</dbReference>
<dbReference type="HOGENOM" id="CLU_041132_1_1_3"/>
<dbReference type="PATRIC" id="fig|167539.5.peg.61"/>
<dbReference type="PANTHER" id="PTHR46401">
    <property type="entry name" value="GLYCOSYLTRANSFERASE WBBK-RELATED"/>
    <property type="match status" value="1"/>
</dbReference>
<organism evidence="2 3">
    <name type="scientific">Prochlorococcus marinus (strain SARG / CCMP1375 / SS120)</name>
    <dbReference type="NCBI Taxonomy" id="167539"/>
    <lineage>
        <taxon>Bacteria</taxon>
        <taxon>Bacillati</taxon>
        <taxon>Cyanobacteriota</taxon>
        <taxon>Cyanophyceae</taxon>
        <taxon>Synechococcales</taxon>
        <taxon>Prochlorococcaceae</taxon>
        <taxon>Prochlorococcus</taxon>
    </lineage>
</organism>
<dbReference type="EMBL" id="AE017126">
    <property type="protein sequence ID" value="AAP99103.1"/>
    <property type="molecule type" value="Genomic_DNA"/>
</dbReference>